<evidence type="ECO:0000313" key="1">
    <source>
        <dbReference type="EMBL" id="KAI0058144.1"/>
    </source>
</evidence>
<reference evidence="1" key="1">
    <citation type="submission" date="2021-03" db="EMBL/GenBank/DDBJ databases">
        <authorList>
            <consortium name="DOE Joint Genome Institute"/>
            <person name="Ahrendt S."/>
            <person name="Looney B.P."/>
            <person name="Miyauchi S."/>
            <person name="Morin E."/>
            <person name="Drula E."/>
            <person name="Courty P.E."/>
            <person name="Chicoki N."/>
            <person name="Fauchery L."/>
            <person name="Kohler A."/>
            <person name="Kuo A."/>
            <person name="Labutti K."/>
            <person name="Pangilinan J."/>
            <person name="Lipzen A."/>
            <person name="Riley R."/>
            <person name="Andreopoulos W."/>
            <person name="He G."/>
            <person name="Johnson J."/>
            <person name="Barry K.W."/>
            <person name="Grigoriev I.V."/>
            <person name="Nagy L."/>
            <person name="Hibbett D."/>
            <person name="Henrissat B."/>
            <person name="Matheny P.B."/>
            <person name="Labbe J."/>
            <person name="Martin F."/>
        </authorList>
    </citation>
    <scope>NUCLEOTIDE SEQUENCE</scope>
    <source>
        <strain evidence="1">HHB10654</strain>
    </source>
</reference>
<keyword evidence="2" id="KW-1185">Reference proteome</keyword>
<dbReference type="Proteomes" id="UP000814140">
    <property type="component" value="Unassembled WGS sequence"/>
</dbReference>
<dbReference type="EMBL" id="MU277238">
    <property type="protein sequence ID" value="KAI0058144.1"/>
    <property type="molecule type" value="Genomic_DNA"/>
</dbReference>
<gene>
    <name evidence="1" type="ORF">BV25DRAFT_1830307</name>
</gene>
<organism evidence="1 2">
    <name type="scientific">Artomyces pyxidatus</name>
    <dbReference type="NCBI Taxonomy" id="48021"/>
    <lineage>
        <taxon>Eukaryota</taxon>
        <taxon>Fungi</taxon>
        <taxon>Dikarya</taxon>
        <taxon>Basidiomycota</taxon>
        <taxon>Agaricomycotina</taxon>
        <taxon>Agaricomycetes</taxon>
        <taxon>Russulales</taxon>
        <taxon>Auriscalpiaceae</taxon>
        <taxon>Artomyces</taxon>
    </lineage>
</organism>
<sequence>MSCGRGRMRSSSSNIQSSQTASDQPYRAESSLNPRQDEDGQGRTVRDSRTNESAQRVTIGVVIVSIMTFICPFMGYRFIHKCASVAWIPMVIVFLVMLGVGAKDIVAPTRPTDPAAVLSFTSLMFSSVVIGSTTSPDFGVHHAPTSSWRTFLYVYLGMILALPCRILGVLFAASALDATAWNDGFDGGSNIGGLMESVLSVSGDFGKFLITLSALCIAVVAAPTLYSSSSFMAISPVFAKIPRCVYACIYTASLIPVSILGAAKFYNVLVDIISLAGYWIAAFVAIVLTDHCIISHGRWETYNAEDWNDPH</sequence>
<accession>A0ACB8SNS1</accession>
<comment type="caution">
    <text evidence="1">The sequence shown here is derived from an EMBL/GenBank/DDBJ whole genome shotgun (WGS) entry which is preliminary data.</text>
</comment>
<proteinExistence type="predicted"/>
<protein>
    <submittedName>
        <fullName evidence="1">Uncharacterized protein</fullName>
    </submittedName>
</protein>
<reference evidence="1" key="2">
    <citation type="journal article" date="2022" name="New Phytol.">
        <title>Evolutionary transition to the ectomycorrhizal habit in the genomes of a hyperdiverse lineage of mushroom-forming fungi.</title>
        <authorList>
            <person name="Looney B."/>
            <person name="Miyauchi S."/>
            <person name="Morin E."/>
            <person name="Drula E."/>
            <person name="Courty P.E."/>
            <person name="Kohler A."/>
            <person name="Kuo A."/>
            <person name="LaButti K."/>
            <person name="Pangilinan J."/>
            <person name="Lipzen A."/>
            <person name="Riley R."/>
            <person name="Andreopoulos W."/>
            <person name="He G."/>
            <person name="Johnson J."/>
            <person name="Nolan M."/>
            <person name="Tritt A."/>
            <person name="Barry K.W."/>
            <person name="Grigoriev I.V."/>
            <person name="Nagy L.G."/>
            <person name="Hibbett D."/>
            <person name="Henrissat B."/>
            <person name="Matheny P.B."/>
            <person name="Labbe J."/>
            <person name="Martin F.M."/>
        </authorList>
    </citation>
    <scope>NUCLEOTIDE SEQUENCE</scope>
    <source>
        <strain evidence="1">HHB10654</strain>
    </source>
</reference>
<evidence type="ECO:0000313" key="2">
    <source>
        <dbReference type="Proteomes" id="UP000814140"/>
    </source>
</evidence>
<name>A0ACB8SNS1_9AGAM</name>